<dbReference type="Pfam" id="PF01302">
    <property type="entry name" value="CAP_GLY"/>
    <property type="match status" value="1"/>
</dbReference>
<dbReference type="InterPro" id="IPR003591">
    <property type="entry name" value="Leu-rich_rpt_typical-subtyp"/>
</dbReference>
<dbReference type="Proteomes" id="UP000027456">
    <property type="component" value="Unassembled WGS sequence"/>
</dbReference>
<dbReference type="EMBL" id="AZST01000005">
    <property type="protein sequence ID" value="KEP55503.1"/>
    <property type="molecule type" value="Genomic_DNA"/>
</dbReference>
<dbReference type="Gene3D" id="3.80.10.10">
    <property type="entry name" value="Ribonuclease Inhibitor"/>
    <property type="match status" value="2"/>
</dbReference>
<reference evidence="4 5" key="1">
    <citation type="submission" date="2013-12" db="EMBL/GenBank/DDBJ databases">
        <authorList>
            <person name="Cubeta M."/>
            <person name="Pakala S."/>
            <person name="Fedorova N."/>
            <person name="Thomas E."/>
            <person name="Dean R."/>
            <person name="Jabaji S."/>
            <person name="Neate S."/>
            <person name="Toda T."/>
            <person name="Tavantzis S."/>
            <person name="Vilgalys R."/>
            <person name="Bharathan N."/>
            <person name="Pakala S."/>
            <person name="Losada L.S."/>
            <person name="Zafar N."/>
            <person name="Nierman W."/>
        </authorList>
    </citation>
    <scope>NUCLEOTIDE SEQUENCE [LARGE SCALE GENOMIC DNA]</scope>
    <source>
        <strain evidence="4 5">123E</strain>
    </source>
</reference>
<dbReference type="PROSITE" id="PS50245">
    <property type="entry name" value="CAP_GLY_2"/>
    <property type="match status" value="1"/>
</dbReference>
<protein>
    <submittedName>
        <fullName evidence="4">Putative tubulin-specific chaperone E</fullName>
    </submittedName>
</protein>
<dbReference type="OrthoDB" id="5273213at2759"/>
<dbReference type="InterPro" id="IPR001611">
    <property type="entry name" value="Leu-rich_rpt"/>
</dbReference>
<dbReference type="SMART" id="SM01052">
    <property type="entry name" value="CAP_GLY"/>
    <property type="match status" value="1"/>
</dbReference>
<comment type="caution">
    <text evidence="4">The sequence shown here is derived from an EMBL/GenBank/DDBJ whole genome shotgun (WGS) entry which is preliminary data.</text>
</comment>
<evidence type="ECO:0000313" key="5">
    <source>
        <dbReference type="Proteomes" id="UP000027456"/>
    </source>
</evidence>
<dbReference type="HOGENOM" id="CLU_017716_5_1_1"/>
<dbReference type="InterPro" id="IPR036859">
    <property type="entry name" value="CAP-Gly_dom_sf"/>
</dbReference>
<sequence length="533" mass="59333">MDSLSVGQRIRIDEDYGTVLFIGDVAGTTGTWLGIEWDDGSKRGKHSGERNGVQYFTCRTPNSGSFVRPNAPGLTKGVGIDTALVSKYIDTFQSDGVETVVLGSSNGAILVEGPRLDKVRAKFSQIERLRNISLNEYDVSSVGNPQVVSKLCQSVQNLDLSKTLLGNWDTIADIIRCTPNLFTLELNFNRIRLTAPLNTTNFPKLTHLRLNSTMINWAEACETMVYLPNLQDLQLGHNQLEHLLPSSKISTPEALPNLTTLNLDLNSLSDWVSNMVSCSLIPQLRNLMIPSNTITSIPRRIDTPTMKEPILSLHYLTLTDNPISDWSNVDSLMTWFPKLRELSISLETLASGIPPGASRNFVIARLPLLVKLNRTEVTERERIDAELFYLSWIGRNGQLSETDVETLHPRWKELAIKHNTSTEKPKSISENLGSHMISVSIVRIRGPIVKQQPVLIQNTETKLRILPTMTLKVFGMKLKKVMKLSSQVDAKALWILSTLESGETIPLRAFDADPLRDLTWSGVEDGTLIGLVV</sequence>
<dbReference type="PANTHER" id="PTHR18849:SF0">
    <property type="entry name" value="CILIA- AND FLAGELLA-ASSOCIATED PROTEIN 410-RELATED"/>
    <property type="match status" value="1"/>
</dbReference>
<accession>A0A074SFB1</accession>
<evidence type="ECO:0000313" key="4">
    <source>
        <dbReference type="EMBL" id="KEP55503.1"/>
    </source>
</evidence>
<dbReference type="SMART" id="SM00369">
    <property type="entry name" value="LRR_TYP"/>
    <property type="match status" value="3"/>
</dbReference>
<proteinExistence type="predicted"/>
<gene>
    <name evidence="4" type="ORF">V565_004300</name>
</gene>
<keyword evidence="2" id="KW-0677">Repeat</keyword>
<feature type="domain" description="CAP-Gly" evidence="3">
    <location>
        <begin position="23"/>
        <end position="68"/>
    </location>
</feature>
<dbReference type="PANTHER" id="PTHR18849">
    <property type="entry name" value="LEUCINE RICH REPEAT PROTEIN"/>
    <property type="match status" value="1"/>
</dbReference>
<keyword evidence="5" id="KW-1185">Reference proteome</keyword>
<dbReference type="PROSITE" id="PS51450">
    <property type="entry name" value="LRR"/>
    <property type="match status" value="1"/>
</dbReference>
<evidence type="ECO:0000259" key="3">
    <source>
        <dbReference type="PROSITE" id="PS50245"/>
    </source>
</evidence>
<dbReference type="SUPFAM" id="SSF74924">
    <property type="entry name" value="Cap-Gly domain"/>
    <property type="match status" value="1"/>
</dbReference>
<dbReference type="SUPFAM" id="SSF52058">
    <property type="entry name" value="L domain-like"/>
    <property type="match status" value="1"/>
</dbReference>
<organism evidence="4 5">
    <name type="scientific">Rhizoctonia solani 123E</name>
    <dbReference type="NCBI Taxonomy" id="1423351"/>
    <lineage>
        <taxon>Eukaryota</taxon>
        <taxon>Fungi</taxon>
        <taxon>Dikarya</taxon>
        <taxon>Basidiomycota</taxon>
        <taxon>Agaricomycotina</taxon>
        <taxon>Agaricomycetes</taxon>
        <taxon>Cantharellales</taxon>
        <taxon>Ceratobasidiaceae</taxon>
        <taxon>Rhizoctonia</taxon>
    </lineage>
</organism>
<name>A0A074SFB1_9AGAM</name>
<dbReference type="InterPro" id="IPR032675">
    <property type="entry name" value="LRR_dom_sf"/>
</dbReference>
<dbReference type="AlphaFoldDB" id="A0A074SFB1"/>
<dbReference type="Gene3D" id="2.30.30.190">
    <property type="entry name" value="CAP Gly-rich-like domain"/>
    <property type="match status" value="1"/>
</dbReference>
<dbReference type="InterPro" id="IPR000938">
    <property type="entry name" value="CAP-Gly_domain"/>
</dbReference>
<evidence type="ECO:0000256" key="2">
    <source>
        <dbReference type="ARBA" id="ARBA00022737"/>
    </source>
</evidence>
<evidence type="ECO:0000256" key="1">
    <source>
        <dbReference type="ARBA" id="ARBA00022614"/>
    </source>
</evidence>
<keyword evidence="1" id="KW-0433">Leucine-rich repeat</keyword>
<dbReference type="STRING" id="1423351.A0A074SFB1"/>